<evidence type="ECO:0000256" key="2">
    <source>
        <dbReference type="PROSITE-ProRule" id="PRU00779"/>
    </source>
</evidence>
<feature type="disulfide bond" evidence="2">
    <location>
        <begin position="116"/>
        <end position="131"/>
    </location>
</feature>
<evidence type="ECO:0000256" key="1">
    <source>
        <dbReference type="ARBA" id="ARBA00023157"/>
    </source>
</evidence>
<feature type="transmembrane region" description="Helical" evidence="4">
    <location>
        <begin position="72"/>
        <end position="93"/>
    </location>
</feature>
<dbReference type="AlphaFoldDB" id="A0AAD9MSU5"/>
<keyword evidence="4" id="KW-0812">Transmembrane</keyword>
<evidence type="ECO:0000259" key="5">
    <source>
        <dbReference type="PROSITE" id="PS51448"/>
    </source>
</evidence>
<keyword evidence="4" id="KW-0472">Membrane</keyword>
<feature type="compositionally biased region" description="Low complexity" evidence="3">
    <location>
        <begin position="14"/>
        <end position="25"/>
    </location>
</feature>
<reference evidence="6" key="1">
    <citation type="journal article" date="2023" name="Mol. Biol. Evol.">
        <title>Third-Generation Sequencing Reveals the Adaptive Role of the Epigenome in Three Deep-Sea Polychaetes.</title>
        <authorList>
            <person name="Perez M."/>
            <person name="Aroh O."/>
            <person name="Sun Y."/>
            <person name="Lan Y."/>
            <person name="Juniper S.K."/>
            <person name="Young C.R."/>
            <person name="Angers B."/>
            <person name="Qian P.Y."/>
        </authorList>
    </citation>
    <scope>NUCLEOTIDE SEQUENCE</scope>
    <source>
        <strain evidence="6">P08H-3</strain>
    </source>
</reference>
<proteinExistence type="predicted"/>
<dbReference type="Gene3D" id="4.10.110.10">
    <property type="entry name" value="Spasmolytic Protein, domain 1"/>
    <property type="match status" value="1"/>
</dbReference>
<name>A0AAD9MSU5_9ANNE</name>
<dbReference type="Proteomes" id="UP001208570">
    <property type="component" value="Unassembled WGS sequence"/>
</dbReference>
<keyword evidence="7" id="KW-1185">Reference proteome</keyword>
<accession>A0AAD9MSU5</accession>
<evidence type="ECO:0000256" key="3">
    <source>
        <dbReference type="SAM" id="MobiDB-lite"/>
    </source>
</evidence>
<protein>
    <recommendedName>
        <fullName evidence="5">P-type domain-containing protein</fullName>
    </recommendedName>
</protein>
<evidence type="ECO:0000313" key="6">
    <source>
        <dbReference type="EMBL" id="KAK2144517.1"/>
    </source>
</evidence>
<keyword evidence="4" id="KW-1133">Transmembrane helix</keyword>
<dbReference type="InterPro" id="IPR044913">
    <property type="entry name" value="P_trefoil_dom_sf"/>
</dbReference>
<comment type="caution">
    <text evidence="6">The sequence shown here is derived from an EMBL/GenBank/DDBJ whole genome shotgun (WGS) entry which is preliminary data.</text>
</comment>
<dbReference type="SUPFAM" id="SSF57492">
    <property type="entry name" value="Trefoil"/>
    <property type="match status" value="1"/>
</dbReference>
<feature type="disulfide bond" evidence="2">
    <location>
        <begin position="126"/>
        <end position="143"/>
    </location>
</feature>
<evidence type="ECO:0000256" key="4">
    <source>
        <dbReference type="SAM" id="Phobius"/>
    </source>
</evidence>
<organism evidence="6 7">
    <name type="scientific">Paralvinella palmiformis</name>
    <dbReference type="NCBI Taxonomy" id="53620"/>
    <lineage>
        <taxon>Eukaryota</taxon>
        <taxon>Metazoa</taxon>
        <taxon>Spiralia</taxon>
        <taxon>Lophotrochozoa</taxon>
        <taxon>Annelida</taxon>
        <taxon>Polychaeta</taxon>
        <taxon>Sedentaria</taxon>
        <taxon>Canalipalpata</taxon>
        <taxon>Terebellida</taxon>
        <taxon>Terebelliformia</taxon>
        <taxon>Alvinellidae</taxon>
        <taxon>Paralvinella</taxon>
    </lineage>
</organism>
<evidence type="ECO:0000313" key="7">
    <source>
        <dbReference type="Proteomes" id="UP001208570"/>
    </source>
</evidence>
<feature type="domain" description="P-type" evidence="5">
    <location>
        <begin position="104"/>
        <end position="147"/>
    </location>
</feature>
<gene>
    <name evidence="6" type="ORF">LSH36_749g01014</name>
</gene>
<dbReference type="InterPro" id="IPR000519">
    <property type="entry name" value="P_trefoil_dom"/>
</dbReference>
<dbReference type="EMBL" id="JAODUP010000749">
    <property type="protein sequence ID" value="KAK2144517.1"/>
    <property type="molecule type" value="Genomic_DNA"/>
</dbReference>
<dbReference type="CDD" id="cd00111">
    <property type="entry name" value="Trefoil"/>
    <property type="match status" value="1"/>
</dbReference>
<feature type="disulfide bond" evidence="2">
    <location>
        <begin position="106"/>
        <end position="132"/>
    </location>
</feature>
<feature type="region of interest" description="Disordered" evidence="3">
    <location>
        <begin position="1"/>
        <end position="42"/>
    </location>
</feature>
<dbReference type="PROSITE" id="PS51448">
    <property type="entry name" value="P_TREFOIL_2"/>
    <property type="match status" value="1"/>
</dbReference>
<sequence>MSKADKSSQDVSQEVEVAHAQAADDVVAEEIGGSDNDTDPVENPVVAMAGIKSDCDSDEDSDGFDVEGFDDMIMASAISLICFITVMICVEHVTTKISHVKMLDICTIEDTERTQCGEEYIDRGPCHDLGCCYDVNPCADIRCYQTKASLDLHPSRRQSFRKLRAVDVDTFKRDITDSTILHPFNGYVDELANAYNNGLHSLVDKQKIKSCGHDQYGIYRISKHVIGNGEARTLPSGVPAKEQAQCFSDLLSKKVDNLRSDLQTRQIQIFDNVPELSTATYVVLADLKPATREEVRSVIRKAPDKSCELDPIPTWLLKQCLDELVPLVTAISNRWRKLWVSA</sequence>
<keyword evidence="1 2" id="KW-1015">Disulfide bond</keyword>